<sequence>MTCPGAHEAPAATAEKETPGQPAALGAFLAGSARPGAPLTNASRKALAGPSKAAPRARRKRRRGAVKCKANRAVCVLVHSSICLFVCLFVCPRYSVHPLPVHVRRGTPPLPGVPRAQARPAAAMGGRVTRVFRNFNVENRASREISKEKPTPAPRHRIARLDAMADSPEIKEEVLRKDDRFLTLLKDVYVESRDPPVRVKDGGGEHLPSKQEEKRLTKLGHLEGLDVNKVPKGKISLVEALTLLNNHKLQPQIWTAEKIAAEYSLELKEVNSLLEFFIPFTVQEFPKETKKAITSHKPKKLT</sequence>
<comment type="subunit">
    <text evidence="2">Binds calmodulin. Interacts with NDUFAF3.</text>
</comment>
<organism evidence="5 6">
    <name type="scientific">Geospiza parvula</name>
    <name type="common">Small tree-finch</name>
    <name type="synonym">Camarhynchus parvulus</name>
    <dbReference type="NCBI Taxonomy" id="87175"/>
    <lineage>
        <taxon>Eukaryota</taxon>
        <taxon>Metazoa</taxon>
        <taxon>Chordata</taxon>
        <taxon>Craniata</taxon>
        <taxon>Vertebrata</taxon>
        <taxon>Euteleostomi</taxon>
        <taxon>Archelosauria</taxon>
        <taxon>Archosauria</taxon>
        <taxon>Dinosauria</taxon>
        <taxon>Saurischia</taxon>
        <taxon>Theropoda</taxon>
        <taxon>Coelurosauria</taxon>
        <taxon>Aves</taxon>
        <taxon>Neognathae</taxon>
        <taxon>Neoaves</taxon>
        <taxon>Telluraves</taxon>
        <taxon>Australaves</taxon>
        <taxon>Passeriformes</taxon>
        <taxon>Thraupidae</taxon>
        <taxon>Camarhynchus</taxon>
    </lineage>
</organism>
<evidence type="ECO:0000313" key="6">
    <source>
        <dbReference type="Proteomes" id="UP000694382"/>
    </source>
</evidence>
<name>A0A8C3N8Y9_GEOPR</name>
<evidence type="ECO:0000256" key="2">
    <source>
        <dbReference type="ARBA" id="ARBA00011265"/>
    </source>
</evidence>
<proteinExistence type="inferred from homology"/>
<dbReference type="Ensembl" id="ENSCPVT00000017189.2">
    <property type="protein sequence ID" value="ENSCPVP00000016459.1"/>
    <property type="gene ID" value="ENSCPVG00000012056.2"/>
</dbReference>
<dbReference type="InterPro" id="IPR009622">
    <property type="entry name" value="NDUFAF4"/>
</dbReference>
<keyword evidence="6" id="KW-1185">Reference proteome</keyword>
<feature type="region of interest" description="Disordered" evidence="4">
    <location>
        <begin position="1"/>
        <end position="64"/>
    </location>
</feature>
<dbReference type="PANTHER" id="PTHR13338:SF4">
    <property type="entry name" value="NADH DEHYDROGENASE [UBIQUINONE] 1 ALPHA SUBCOMPLEX ASSEMBLY FACTOR 4"/>
    <property type="match status" value="1"/>
</dbReference>
<dbReference type="GO" id="GO:0005739">
    <property type="term" value="C:mitochondrion"/>
    <property type="evidence" value="ECO:0007669"/>
    <property type="project" value="TreeGrafter"/>
</dbReference>
<dbReference type="PANTHER" id="PTHR13338">
    <property type="entry name" value="UPF0240 PROTEIN"/>
    <property type="match status" value="1"/>
</dbReference>
<evidence type="ECO:0000256" key="4">
    <source>
        <dbReference type="SAM" id="MobiDB-lite"/>
    </source>
</evidence>
<dbReference type="AlphaFoldDB" id="A0A8C3N8Y9"/>
<reference evidence="5" key="2">
    <citation type="submission" date="2025-08" db="UniProtKB">
        <authorList>
            <consortium name="Ensembl"/>
        </authorList>
    </citation>
    <scope>IDENTIFICATION</scope>
</reference>
<feature type="compositionally biased region" description="Basic residues" evidence="4">
    <location>
        <begin position="55"/>
        <end position="64"/>
    </location>
</feature>
<dbReference type="GO" id="GO:0032981">
    <property type="term" value="P:mitochondrial respiratory chain complex I assembly"/>
    <property type="evidence" value="ECO:0007669"/>
    <property type="project" value="InterPro"/>
</dbReference>
<reference evidence="5" key="1">
    <citation type="submission" date="2020-02" db="EMBL/GenBank/DDBJ databases">
        <authorList>
            <person name="Enbody D E."/>
            <person name="Pettersson E M."/>
        </authorList>
    </citation>
    <scope>NUCLEOTIDE SEQUENCE [LARGE SCALE GENOMIC DNA]</scope>
</reference>
<evidence type="ECO:0000256" key="3">
    <source>
        <dbReference type="ARBA" id="ARBA00021777"/>
    </source>
</evidence>
<dbReference type="Pfam" id="PF06784">
    <property type="entry name" value="UPF0240"/>
    <property type="match status" value="1"/>
</dbReference>
<accession>A0A8C3N8Y9</accession>
<dbReference type="Proteomes" id="UP000694382">
    <property type="component" value="Chromosome 3"/>
</dbReference>
<reference evidence="5" key="3">
    <citation type="submission" date="2025-09" db="UniProtKB">
        <authorList>
            <consortium name="Ensembl"/>
        </authorList>
    </citation>
    <scope>IDENTIFICATION</scope>
</reference>
<protein>
    <recommendedName>
        <fullName evidence="3">NADH dehydrogenase [ubiquinone] 1 alpha subcomplex assembly factor 4</fullName>
    </recommendedName>
</protein>
<comment type="similarity">
    <text evidence="1">Belongs to the NDUFAF4 family.</text>
</comment>
<evidence type="ECO:0000313" key="5">
    <source>
        <dbReference type="Ensembl" id="ENSCPVP00000016459.1"/>
    </source>
</evidence>
<evidence type="ECO:0000256" key="1">
    <source>
        <dbReference type="ARBA" id="ARBA00010698"/>
    </source>
</evidence>
<feature type="compositionally biased region" description="Low complexity" evidence="4">
    <location>
        <begin position="1"/>
        <end position="13"/>
    </location>
</feature>